<evidence type="ECO:0000313" key="2">
    <source>
        <dbReference type="EMBL" id="KAK7503731.1"/>
    </source>
</evidence>
<evidence type="ECO:0000256" key="1">
    <source>
        <dbReference type="SAM" id="SignalP"/>
    </source>
</evidence>
<feature type="signal peptide" evidence="1">
    <location>
        <begin position="1"/>
        <end position="19"/>
    </location>
</feature>
<feature type="chain" id="PRO_5044893081" description="Secreted protein" evidence="1">
    <location>
        <begin position="20"/>
        <end position="289"/>
    </location>
</feature>
<keyword evidence="1" id="KW-0732">Signal</keyword>
<organism evidence="2 3">
    <name type="scientific">Batillaria attramentaria</name>
    <dbReference type="NCBI Taxonomy" id="370345"/>
    <lineage>
        <taxon>Eukaryota</taxon>
        <taxon>Metazoa</taxon>
        <taxon>Spiralia</taxon>
        <taxon>Lophotrochozoa</taxon>
        <taxon>Mollusca</taxon>
        <taxon>Gastropoda</taxon>
        <taxon>Caenogastropoda</taxon>
        <taxon>Sorbeoconcha</taxon>
        <taxon>Cerithioidea</taxon>
        <taxon>Batillariidae</taxon>
        <taxon>Batillaria</taxon>
    </lineage>
</organism>
<name>A0ABD0LX99_9CAEN</name>
<evidence type="ECO:0000313" key="3">
    <source>
        <dbReference type="Proteomes" id="UP001519460"/>
    </source>
</evidence>
<sequence length="289" mass="31153">MSSFTLLSCLVLTVWSVSASAVAAASGGADETRNKRSDDTSPLQVVVDTLSQQVTSLSAKFDALQNSVDARLATQQSACDAKVAALETKQSAALLENNRVAFRVASGSGVSAYNSYVTGSNCGCASNSYLSRDRYYRSSFLDSWPSCLIDTVRVTLIENGHEMAFVEFNGRGSTSTDWFSENRVLNTSWTDLRTQPHNFFSIAGDPGNNRRFFMEHSYGGCAADSGWLVVVEGDDGCTWGQGSALPIILYSKRSGAVLWEHTADVGRADEMVITVKLRDGVNLSQSCSP</sequence>
<dbReference type="EMBL" id="JACVVK020000018">
    <property type="protein sequence ID" value="KAK7503731.1"/>
    <property type="molecule type" value="Genomic_DNA"/>
</dbReference>
<evidence type="ECO:0008006" key="4">
    <source>
        <dbReference type="Google" id="ProtNLM"/>
    </source>
</evidence>
<dbReference type="AlphaFoldDB" id="A0ABD0LX99"/>
<reference evidence="2 3" key="1">
    <citation type="journal article" date="2023" name="Sci. Data">
        <title>Genome assembly of the Korean intertidal mud-creeper Batillaria attramentaria.</title>
        <authorList>
            <person name="Patra A.K."/>
            <person name="Ho P.T."/>
            <person name="Jun S."/>
            <person name="Lee S.J."/>
            <person name="Kim Y."/>
            <person name="Won Y.J."/>
        </authorList>
    </citation>
    <scope>NUCLEOTIDE SEQUENCE [LARGE SCALE GENOMIC DNA]</scope>
    <source>
        <strain evidence="2">Wonlab-2016</strain>
    </source>
</reference>
<gene>
    <name evidence="2" type="ORF">BaRGS_00004854</name>
</gene>
<dbReference type="Proteomes" id="UP001519460">
    <property type="component" value="Unassembled WGS sequence"/>
</dbReference>
<comment type="caution">
    <text evidence="2">The sequence shown here is derived from an EMBL/GenBank/DDBJ whole genome shotgun (WGS) entry which is preliminary data.</text>
</comment>
<accession>A0ABD0LX99</accession>
<keyword evidence="3" id="KW-1185">Reference proteome</keyword>
<protein>
    <recommendedName>
        <fullName evidence="4">Secreted protein</fullName>
    </recommendedName>
</protein>
<proteinExistence type="predicted"/>